<dbReference type="Pfam" id="PF13401">
    <property type="entry name" value="AAA_22"/>
    <property type="match status" value="1"/>
</dbReference>
<dbReference type="InterPro" id="IPR036388">
    <property type="entry name" value="WH-like_DNA-bd_sf"/>
</dbReference>
<evidence type="ECO:0000256" key="2">
    <source>
        <dbReference type="ARBA" id="ARBA00023015"/>
    </source>
</evidence>
<feature type="DNA-binding region" description="OmpR/PhoB-type" evidence="5">
    <location>
        <begin position="1"/>
        <end position="101"/>
    </location>
</feature>
<evidence type="ECO:0000256" key="4">
    <source>
        <dbReference type="ARBA" id="ARBA00023163"/>
    </source>
</evidence>
<evidence type="ECO:0000256" key="5">
    <source>
        <dbReference type="PROSITE-ProRule" id="PRU01091"/>
    </source>
</evidence>
<dbReference type="InterPro" id="IPR001867">
    <property type="entry name" value="OmpR/PhoB-type_DNA-bd"/>
</dbReference>
<keyword evidence="3 5" id="KW-0238">DNA-binding</keyword>
<dbReference type="Pfam" id="PF13424">
    <property type="entry name" value="TPR_12"/>
    <property type="match status" value="1"/>
</dbReference>
<organism evidence="7 8">
    <name type="scientific">Nonomuraea antimicrobica</name>
    <dbReference type="NCBI Taxonomy" id="561173"/>
    <lineage>
        <taxon>Bacteria</taxon>
        <taxon>Bacillati</taxon>
        <taxon>Actinomycetota</taxon>
        <taxon>Actinomycetes</taxon>
        <taxon>Streptosporangiales</taxon>
        <taxon>Streptosporangiaceae</taxon>
        <taxon>Nonomuraea</taxon>
    </lineage>
</organism>
<dbReference type="InterPro" id="IPR003593">
    <property type="entry name" value="AAA+_ATPase"/>
</dbReference>
<keyword evidence="4" id="KW-0804">Transcription</keyword>
<dbReference type="InterPro" id="IPR011990">
    <property type="entry name" value="TPR-like_helical_dom_sf"/>
</dbReference>
<dbReference type="Proteomes" id="UP001500902">
    <property type="component" value="Unassembled WGS sequence"/>
</dbReference>
<dbReference type="CDD" id="cd15831">
    <property type="entry name" value="BTAD"/>
    <property type="match status" value="1"/>
</dbReference>
<dbReference type="Gene3D" id="1.25.40.10">
    <property type="entry name" value="Tetratricopeptide repeat domain"/>
    <property type="match status" value="2"/>
</dbReference>
<dbReference type="Gene3D" id="3.40.50.300">
    <property type="entry name" value="P-loop containing nucleotide triphosphate hydrolases"/>
    <property type="match status" value="1"/>
</dbReference>
<dbReference type="SUPFAM" id="SSF52540">
    <property type="entry name" value="P-loop containing nucleoside triphosphate hydrolases"/>
    <property type="match status" value="1"/>
</dbReference>
<name>A0ABP7CXT6_9ACTN</name>
<comment type="similarity">
    <text evidence="1">Belongs to the AfsR/DnrI/RedD regulatory family.</text>
</comment>
<accession>A0ABP7CXT6</accession>
<dbReference type="InterPro" id="IPR051677">
    <property type="entry name" value="AfsR-DnrI-RedD_regulator"/>
</dbReference>
<evidence type="ECO:0000259" key="6">
    <source>
        <dbReference type="PROSITE" id="PS51755"/>
    </source>
</evidence>
<dbReference type="PANTHER" id="PTHR35807">
    <property type="entry name" value="TRANSCRIPTIONAL REGULATOR REDD-RELATED"/>
    <property type="match status" value="1"/>
</dbReference>
<dbReference type="Gene3D" id="1.10.10.10">
    <property type="entry name" value="Winged helix-like DNA-binding domain superfamily/Winged helix DNA-binding domain"/>
    <property type="match status" value="1"/>
</dbReference>
<dbReference type="PRINTS" id="PR00364">
    <property type="entry name" value="DISEASERSIST"/>
</dbReference>
<reference evidence="8" key="1">
    <citation type="journal article" date="2019" name="Int. J. Syst. Evol. Microbiol.">
        <title>The Global Catalogue of Microorganisms (GCM) 10K type strain sequencing project: providing services to taxonomists for standard genome sequencing and annotation.</title>
        <authorList>
            <consortium name="The Broad Institute Genomics Platform"/>
            <consortium name="The Broad Institute Genome Sequencing Center for Infectious Disease"/>
            <person name="Wu L."/>
            <person name="Ma J."/>
        </authorList>
    </citation>
    <scope>NUCLEOTIDE SEQUENCE [LARGE SCALE GENOMIC DNA]</scope>
    <source>
        <strain evidence="8">JCM 16904</strain>
    </source>
</reference>
<keyword evidence="8" id="KW-1185">Reference proteome</keyword>
<dbReference type="InterPro" id="IPR049945">
    <property type="entry name" value="AAA_22"/>
</dbReference>
<evidence type="ECO:0000313" key="8">
    <source>
        <dbReference type="Proteomes" id="UP001500902"/>
    </source>
</evidence>
<dbReference type="Pfam" id="PF03704">
    <property type="entry name" value="BTAD"/>
    <property type="match status" value="1"/>
</dbReference>
<dbReference type="SMART" id="SM01043">
    <property type="entry name" value="BTAD"/>
    <property type="match status" value="1"/>
</dbReference>
<dbReference type="SUPFAM" id="SSF48452">
    <property type="entry name" value="TPR-like"/>
    <property type="match status" value="3"/>
</dbReference>
<protein>
    <submittedName>
        <fullName evidence="7">Transcriptional regulator AfsR</fullName>
    </submittedName>
</protein>
<feature type="domain" description="OmpR/PhoB-type" evidence="6">
    <location>
        <begin position="1"/>
        <end position="101"/>
    </location>
</feature>
<sequence>MSEELSVRVLGAVTAARGSSPIEAGPPQQQIVLAMLATSATVPVPISRLVAGIWGEAAPRNAEQGVYTYIAGLRRAFEPDRGPRRPSRYLTGSKAGYVLRVEPSHVDVLLFADLVDRSQHDADDQQAARRLDEALALWQGTALSGLSGPFAEAERARLEDLWLAASERRADRLLRLGRHEEVTAELRDLVRRHPLRERIRELLMASLFRSGLRAEALEVYEQCRVLLADELGISPGEGLRRFHEMVLRADAEQAGTSPAAVGPAPVANVPHQLPRPLVEFVGRVQESMRVKERLAPWDDSSPGPLVVVSGPAGVGKSALAAYVAHQARDRFPDGQLYVNCRGATPELSALTSLDVLGRFLRGLGVPPGAVPTDLDEAAAMWRSRLHEGRVLALLDDAADLAQIRPLLSVPLGSALLVTSRESMIWGEDAFEVELRRMSSSEGATMLAKLAGAERVSADADETARLVRLCDGLPLALRIAGARLAARPGWSLSALTTRLSDERRRLHELAAGDLAVHSSLAASHTALERGSRPVDRLAARTLSLLGRLHVPEVTGEATGALLAEPTAKAEAALERLADAHLLERGAPGRYQLHDLVRLFAAELRAEDGREALIRALSYFAASARLASHVSEPHRVQEAAPVDAVPHAVSGREEAIAWLFEEEAVLAAAAVQAMNSPDDAVAELGVNIVFGLHWHNERAHRMVTELELNLQALQASRRLGDEKSILIAHSHIGNIMRLFRRTDEAVEHLRASLEMSERLGDTFGQMRALGNLSSAYNSAERFEEALPWAERQLAFARHADLRVGVRYALMCIGNALLGSGRPGEALGPLHEGLADAHEVGDGGIEGQLQVAIAECHLAEGDHEQALAHLLDANELLTTAGYGIPRLRCLIALSRTFRELGDQDRALHWITVGASVGGFGNARWERRLAEERAAVLEARDRQAVNEVSRYP</sequence>
<dbReference type="SMART" id="SM00862">
    <property type="entry name" value="Trans_reg_C"/>
    <property type="match status" value="1"/>
</dbReference>
<dbReference type="SUPFAM" id="SSF46894">
    <property type="entry name" value="C-terminal effector domain of the bipartite response regulators"/>
    <property type="match status" value="1"/>
</dbReference>
<dbReference type="RefSeq" id="WP_344889204.1">
    <property type="nucleotide sequence ID" value="NZ_BAAAZP010000151.1"/>
</dbReference>
<comment type="caution">
    <text evidence="7">The sequence shown here is derived from an EMBL/GenBank/DDBJ whole genome shotgun (WGS) entry which is preliminary data.</text>
</comment>
<dbReference type="InterPro" id="IPR016032">
    <property type="entry name" value="Sig_transdc_resp-reg_C-effctor"/>
</dbReference>
<evidence type="ECO:0000313" key="7">
    <source>
        <dbReference type="EMBL" id="GAA3698068.1"/>
    </source>
</evidence>
<dbReference type="PANTHER" id="PTHR35807:SF1">
    <property type="entry name" value="TRANSCRIPTIONAL REGULATOR REDD"/>
    <property type="match status" value="1"/>
</dbReference>
<gene>
    <name evidence="7" type="primary">afsR_4</name>
    <name evidence="7" type="ORF">GCM10022224_075120</name>
</gene>
<dbReference type="EMBL" id="BAAAZP010000151">
    <property type="protein sequence ID" value="GAA3698068.1"/>
    <property type="molecule type" value="Genomic_DNA"/>
</dbReference>
<dbReference type="PROSITE" id="PS51755">
    <property type="entry name" value="OMPR_PHOB"/>
    <property type="match status" value="1"/>
</dbReference>
<evidence type="ECO:0000256" key="1">
    <source>
        <dbReference type="ARBA" id="ARBA00005820"/>
    </source>
</evidence>
<dbReference type="SMART" id="SM00382">
    <property type="entry name" value="AAA"/>
    <property type="match status" value="1"/>
</dbReference>
<keyword evidence="2" id="KW-0805">Transcription regulation</keyword>
<evidence type="ECO:0000256" key="3">
    <source>
        <dbReference type="ARBA" id="ARBA00023125"/>
    </source>
</evidence>
<dbReference type="InterPro" id="IPR005158">
    <property type="entry name" value="BTAD"/>
</dbReference>
<proteinExistence type="inferred from homology"/>
<dbReference type="InterPro" id="IPR027417">
    <property type="entry name" value="P-loop_NTPase"/>
</dbReference>